<gene>
    <name evidence="2" type="ORF">DFQ50_107100</name>
</gene>
<dbReference type="EMBL" id="QNRL01000007">
    <property type="protein sequence ID" value="RBP09384.1"/>
    <property type="molecule type" value="Genomic_DNA"/>
</dbReference>
<name>A0ABX9FWI0_9ENTR</name>
<dbReference type="CDD" id="cd00093">
    <property type="entry name" value="HTH_XRE"/>
    <property type="match status" value="1"/>
</dbReference>
<dbReference type="SMART" id="SM00530">
    <property type="entry name" value="HTH_XRE"/>
    <property type="match status" value="1"/>
</dbReference>
<dbReference type="InterPro" id="IPR001387">
    <property type="entry name" value="Cro/C1-type_HTH"/>
</dbReference>
<dbReference type="Gene3D" id="1.10.260.40">
    <property type="entry name" value="lambda repressor-like DNA-binding domains"/>
    <property type="match status" value="1"/>
</dbReference>
<evidence type="ECO:0000313" key="3">
    <source>
        <dbReference type="Proteomes" id="UP000253201"/>
    </source>
</evidence>
<reference evidence="2 3" key="1">
    <citation type="submission" date="2018-06" db="EMBL/GenBank/DDBJ databases">
        <title>Genomic Encyclopedia of Type Strains, Phase IV (KMG-IV): sequencing the most valuable type-strain genomes for metagenomic binning, comparative biology and taxonomic classification.</title>
        <authorList>
            <person name="Goeker M."/>
        </authorList>
    </citation>
    <scope>NUCLEOTIDE SEQUENCE [LARGE SCALE GENOMIC DNA]</scope>
    <source>
        <strain evidence="2 3">DSM 27453</strain>
    </source>
</reference>
<evidence type="ECO:0000259" key="1">
    <source>
        <dbReference type="PROSITE" id="PS50943"/>
    </source>
</evidence>
<evidence type="ECO:0000313" key="2">
    <source>
        <dbReference type="EMBL" id="RBP09384.1"/>
    </source>
</evidence>
<proteinExistence type="predicted"/>
<dbReference type="RefSeq" id="WP_113858519.1">
    <property type="nucleotide sequence ID" value="NZ_JBLLLI010000005.1"/>
</dbReference>
<feature type="domain" description="HTH cro/C1-type" evidence="1">
    <location>
        <begin position="39"/>
        <end position="73"/>
    </location>
</feature>
<accession>A0ABX9FWI0</accession>
<dbReference type="InterPro" id="IPR010982">
    <property type="entry name" value="Lambda_DNA-bd_dom_sf"/>
</dbReference>
<dbReference type="SUPFAM" id="SSF47413">
    <property type="entry name" value="lambda repressor-like DNA-binding domains"/>
    <property type="match status" value="1"/>
</dbReference>
<dbReference type="Proteomes" id="UP000253201">
    <property type="component" value="Unassembled WGS sequence"/>
</dbReference>
<dbReference type="PROSITE" id="PS50943">
    <property type="entry name" value="HTH_CROC1"/>
    <property type="match status" value="1"/>
</dbReference>
<keyword evidence="3" id="KW-1185">Reference proteome</keyword>
<sequence length="180" mass="20516">MSNEGRHIDEKGELISLADRLRYLIGRRSTRAAAKAWQLSYSTLNNYITRGTEPSLSVAAKIAELEGVTIEWLAWGDRDESSVTLHDDPPVYQVNRAEPTQSEPLQMAWMLVFNSLDRQEQEAVLKLVHKEGIQGILRESEQRHHLAQALSELNASQRRDFYFRAQALIDALKSEQKNEG</sequence>
<protein>
    <submittedName>
        <fullName evidence="2">Helix-turn-helix protein</fullName>
    </submittedName>
</protein>
<organism evidence="2 3">
    <name type="scientific">Pseudocitrobacter faecalis</name>
    <dbReference type="NCBI Taxonomy" id="1398493"/>
    <lineage>
        <taxon>Bacteria</taxon>
        <taxon>Pseudomonadati</taxon>
        <taxon>Pseudomonadota</taxon>
        <taxon>Gammaproteobacteria</taxon>
        <taxon>Enterobacterales</taxon>
        <taxon>Enterobacteriaceae</taxon>
        <taxon>Pseudocitrobacter</taxon>
    </lineage>
</organism>
<comment type="caution">
    <text evidence="2">The sequence shown here is derived from an EMBL/GenBank/DDBJ whole genome shotgun (WGS) entry which is preliminary data.</text>
</comment>